<keyword evidence="3" id="KW-1185">Reference proteome</keyword>
<evidence type="ECO:0000256" key="1">
    <source>
        <dbReference type="SAM" id="MobiDB-lite"/>
    </source>
</evidence>
<sequence length="81" mass="9642">MPELKCKIPKNVLISRNKYIGGTLVVATIHRTCFNPSELRKDEEEERKRKGRGKKEERKRKGRGKEEERKRHLLTTRTKKL</sequence>
<comment type="caution">
    <text evidence="2">The sequence shown here is derived from an EMBL/GenBank/DDBJ whole genome shotgun (WGS) entry which is preliminary data.</text>
</comment>
<accession>A0A3M7PJF8</accession>
<name>A0A3M7PJF8_BRAPC</name>
<feature type="compositionally biased region" description="Basic and acidic residues" evidence="1">
    <location>
        <begin position="38"/>
        <end position="48"/>
    </location>
</feature>
<evidence type="ECO:0000313" key="2">
    <source>
        <dbReference type="EMBL" id="RMZ99138.1"/>
    </source>
</evidence>
<organism evidence="2 3">
    <name type="scientific">Brachionus plicatilis</name>
    <name type="common">Marine rotifer</name>
    <name type="synonym">Brachionus muelleri</name>
    <dbReference type="NCBI Taxonomy" id="10195"/>
    <lineage>
        <taxon>Eukaryota</taxon>
        <taxon>Metazoa</taxon>
        <taxon>Spiralia</taxon>
        <taxon>Gnathifera</taxon>
        <taxon>Rotifera</taxon>
        <taxon>Eurotatoria</taxon>
        <taxon>Monogononta</taxon>
        <taxon>Pseudotrocha</taxon>
        <taxon>Ploima</taxon>
        <taxon>Brachionidae</taxon>
        <taxon>Brachionus</taxon>
    </lineage>
</organism>
<dbReference type="EMBL" id="REGN01010398">
    <property type="protein sequence ID" value="RMZ99138.1"/>
    <property type="molecule type" value="Genomic_DNA"/>
</dbReference>
<feature type="compositionally biased region" description="Basic residues" evidence="1">
    <location>
        <begin position="71"/>
        <end position="81"/>
    </location>
</feature>
<dbReference type="Proteomes" id="UP000276133">
    <property type="component" value="Unassembled WGS sequence"/>
</dbReference>
<reference evidence="2 3" key="1">
    <citation type="journal article" date="2018" name="Sci. Rep.">
        <title>Genomic signatures of local adaptation to the degree of environmental predictability in rotifers.</title>
        <authorList>
            <person name="Franch-Gras L."/>
            <person name="Hahn C."/>
            <person name="Garcia-Roger E.M."/>
            <person name="Carmona M.J."/>
            <person name="Serra M."/>
            <person name="Gomez A."/>
        </authorList>
    </citation>
    <scope>NUCLEOTIDE SEQUENCE [LARGE SCALE GENOMIC DNA]</scope>
    <source>
        <strain evidence="2">HYR1</strain>
    </source>
</reference>
<dbReference type="AlphaFoldDB" id="A0A3M7PJF8"/>
<feature type="compositionally biased region" description="Basic residues" evidence="1">
    <location>
        <begin position="49"/>
        <end position="63"/>
    </location>
</feature>
<feature type="region of interest" description="Disordered" evidence="1">
    <location>
        <begin position="37"/>
        <end position="81"/>
    </location>
</feature>
<proteinExistence type="predicted"/>
<evidence type="ECO:0000313" key="3">
    <source>
        <dbReference type="Proteomes" id="UP000276133"/>
    </source>
</evidence>
<protein>
    <submittedName>
        <fullName evidence="2">Uncharacterized protein</fullName>
    </submittedName>
</protein>
<gene>
    <name evidence="2" type="ORF">BpHYR1_023218</name>
</gene>